<dbReference type="InterPro" id="IPR050645">
    <property type="entry name" value="Histidine_acid_phosphatase"/>
</dbReference>
<keyword evidence="8" id="KW-0325">Glycoprotein</keyword>
<feature type="compositionally biased region" description="Polar residues" evidence="9">
    <location>
        <begin position="489"/>
        <end position="513"/>
    </location>
</feature>
<evidence type="ECO:0000313" key="12">
    <source>
        <dbReference type="EMBL" id="PFX19135.1"/>
    </source>
</evidence>
<feature type="compositionally biased region" description="Basic and acidic residues" evidence="9">
    <location>
        <begin position="458"/>
        <end position="474"/>
    </location>
</feature>
<keyword evidence="7" id="KW-1015">Disulfide bond</keyword>
<dbReference type="PANTHER" id="PTHR11567">
    <property type="entry name" value="ACID PHOSPHATASE-RELATED"/>
    <property type="match status" value="1"/>
</dbReference>
<dbReference type="CDD" id="cd21458">
    <property type="entry name" value="DLC-like_TCTEX1D1"/>
    <property type="match status" value="1"/>
</dbReference>
<dbReference type="Pfam" id="PF00328">
    <property type="entry name" value="His_Phos_2"/>
    <property type="match status" value="1"/>
</dbReference>
<protein>
    <recommendedName>
        <fullName evidence="4">acid phosphatase</fullName>
        <ecNumber evidence="4">3.1.3.2</ecNumber>
    </recommendedName>
</protein>
<dbReference type="PANTHER" id="PTHR11567:SF211">
    <property type="entry name" value="PROSTATIC ACID PHOSPHATASE"/>
    <property type="match status" value="1"/>
</dbReference>
<comment type="similarity">
    <text evidence="2">Belongs to the dynein light chain Tctex-type family.</text>
</comment>
<accession>A0A2B4RSA4</accession>
<evidence type="ECO:0000256" key="11">
    <source>
        <dbReference type="SAM" id="SignalP"/>
    </source>
</evidence>
<dbReference type="InterPro" id="IPR000560">
    <property type="entry name" value="His_Pase_clade-2"/>
</dbReference>
<dbReference type="InterPro" id="IPR038586">
    <property type="entry name" value="Tctex-1-like_sf"/>
</dbReference>
<keyword evidence="6" id="KW-0378">Hydrolase</keyword>
<dbReference type="AlphaFoldDB" id="A0A2B4RSA4"/>
<dbReference type="CDD" id="cd07061">
    <property type="entry name" value="HP_HAP_like"/>
    <property type="match status" value="1"/>
</dbReference>
<comment type="caution">
    <text evidence="12">The sequence shown here is derived from an EMBL/GenBank/DDBJ whole genome shotgun (WGS) entry which is preliminary data.</text>
</comment>
<keyword evidence="13" id="KW-1185">Reference proteome</keyword>
<evidence type="ECO:0000256" key="9">
    <source>
        <dbReference type="SAM" id="MobiDB-lite"/>
    </source>
</evidence>
<dbReference type="InterPro" id="IPR029033">
    <property type="entry name" value="His_PPase_superfam"/>
</dbReference>
<dbReference type="Gene3D" id="3.30.1140.40">
    <property type="entry name" value="Tctex-1"/>
    <property type="match status" value="1"/>
</dbReference>
<proteinExistence type="inferred from homology"/>
<dbReference type="Proteomes" id="UP000225706">
    <property type="component" value="Unassembled WGS sequence"/>
</dbReference>
<evidence type="ECO:0000256" key="8">
    <source>
        <dbReference type="ARBA" id="ARBA00023180"/>
    </source>
</evidence>
<name>A0A2B4RSA4_STYPI</name>
<dbReference type="OrthoDB" id="10248487at2759"/>
<dbReference type="STRING" id="50429.A0A2B4RSA4"/>
<evidence type="ECO:0000256" key="1">
    <source>
        <dbReference type="ARBA" id="ARBA00000032"/>
    </source>
</evidence>
<feature type="chain" id="PRO_5012179929" description="acid phosphatase" evidence="11">
    <location>
        <begin position="19"/>
        <end position="639"/>
    </location>
</feature>
<dbReference type="Gene3D" id="3.40.50.1240">
    <property type="entry name" value="Phosphoglycerate mutase-like"/>
    <property type="match status" value="1"/>
</dbReference>
<sequence>MELCSLLLVVQLISSVHAELLTQQVVVISRHGSRTLLAKDHSTFEEGSDSQLTVRGMDQMFQAGEFVRKHYQKPGFLSDVYSPQDVYVRSSDYSRTLNSAFSFLLGLYPPRNQSLNVTYARQVFYAPYNIQQVPVHTVAAENDQVLRAWLACPELQKRLKHFYTSSEFEKKERESAELRKQLENSLGVKKIDLKDFYNVYDYIHLHQLYNHTYLNISAEQWEKVVYLADWVEYHKYSKGMIGDIGGGLLANEIAASFSDFVTKKTKTKLLYYSAHYPTMLSLFSSLGLNKAANSTLRGIPSYASLIFIELLHNTAADKYIVQFFFKNGLKEPLEKYSIPECKDACELNKFVKLVKSFQVRDVPSWCHACDNTQLSRCQVAQQQFDCPTVKTEEPRLSGTGGFFLGAFVTLLIVICVTALWNFYLRNRCLPGGTYWRPRKGLSDLENAPSPAKMSSDVVKADVETPKDTKADKAAKNLKPTKGKELTPGAASTSKTRPSSTVSVTQSMATSFSRQDGRRVPEIATENTFKMAPDRKFPEGDVRSILKEILTERLAEAKYDADQCRQLSKTISDTVKNRVKDLDIQRYKIICLVHIGQLGNQALRIGSRCLWDTNYDTFASFEFENGSLFATATVYGVYFE</sequence>
<dbReference type="GO" id="GO:0003993">
    <property type="term" value="F:acid phosphatase activity"/>
    <property type="evidence" value="ECO:0007669"/>
    <property type="project" value="UniProtKB-EC"/>
</dbReference>
<comment type="catalytic activity">
    <reaction evidence="1">
        <text>a phosphate monoester + H2O = an alcohol + phosphate</text>
        <dbReference type="Rhea" id="RHEA:15017"/>
        <dbReference type="ChEBI" id="CHEBI:15377"/>
        <dbReference type="ChEBI" id="CHEBI:30879"/>
        <dbReference type="ChEBI" id="CHEBI:43474"/>
        <dbReference type="ChEBI" id="CHEBI:67140"/>
        <dbReference type="EC" id="3.1.3.2"/>
    </reaction>
</comment>
<dbReference type="InterPro" id="IPR005334">
    <property type="entry name" value="Tctex-1-like"/>
</dbReference>
<keyword evidence="5 11" id="KW-0732">Signal</keyword>
<organism evidence="12 13">
    <name type="scientific">Stylophora pistillata</name>
    <name type="common">Smooth cauliflower coral</name>
    <dbReference type="NCBI Taxonomy" id="50429"/>
    <lineage>
        <taxon>Eukaryota</taxon>
        <taxon>Metazoa</taxon>
        <taxon>Cnidaria</taxon>
        <taxon>Anthozoa</taxon>
        <taxon>Hexacorallia</taxon>
        <taxon>Scleractinia</taxon>
        <taxon>Astrocoeniina</taxon>
        <taxon>Pocilloporidae</taxon>
        <taxon>Stylophora</taxon>
    </lineage>
</organism>
<evidence type="ECO:0000313" key="13">
    <source>
        <dbReference type="Proteomes" id="UP000225706"/>
    </source>
</evidence>
<evidence type="ECO:0000256" key="10">
    <source>
        <dbReference type="SAM" id="Phobius"/>
    </source>
</evidence>
<evidence type="ECO:0000256" key="5">
    <source>
        <dbReference type="ARBA" id="ARBA00022729"/>
    </source>
</evidence>
<comment type="similarity">
    <text evidence="3">Belongs to the histidine acid phosphatase family.</text>
</comment>
<gene>
    <name evidence="12" type="primary">tctex1d1</name>
    <name evidence="12" type="ORF">AWC38_SpisGene16454</name>
</gene>
<keyword evidence="10" id="KW-0812">Transmembrane</keyword>
<feature type="transmembrane region" description="Helical" evidence="10">
    <location>
        <begin position="402"/>
        <end position="424"/>
    </location>
</feature>
<feature type="region of interest" description="Disordered" evidence="9">
    <location>
        <begin position="445"/>
        <end position="516"/>
    </location>
</feature>
<evidence type="ECO:0000256" key="3">
    <source>
        <dbReference type="ARBA" id="ARBA00005375"/>
    </source>
</evidence>
<evidence type="ECO:0000256" key="7">
    <source>
        <dbReference type="ARBA" id="ARBA00023157"/>
    </source>
</evidence>
<evidence type="ECO:0000256" key="6">
    <source>
        <dbReference type="ARBA" id="ARBA00022801"/>
    </source>
</evidence>
<evidence type="ECO:0000256" key="4">
    <source>
        <dbReference type="ARBA" id="ARBA00012646"/>
    </source>
</evidence>
<feature type="signal peptide" evidence="11">
    <location>
        <begin position="1"/>
        <end position="18"/>
    </location>
</feature>
<dbReference type="EC" id="3.1.3.2" evidence="4"/>
<evidence type="ECO:0000256" key="2">
    <source>
        <dbReference type="ARBA" id="ARBA00005361"/>
    </source>
</evidence>
<keyword evidence="10" id="KW-0472">Membrane</keyword>
<dbReference type="EMBL" id="LSMT01000375">
    <property type="protein sequence ID" value="PFX19135.1"/>
    <property type="molecule type" value="Genomic_DNA"/>
</dbReference>
<dbReference type="Pfam" id="PF03645">
    <property type="entry name" value="Tctex-1"/>
    <property type="match status" value="1"/>
</dbReference>
<keyword evidence="10" id="KW-1133">Transmembrane helix</keyword>
<dbReference type="SUPFAM" id="SSF53254">
    <property type="entry name" value="Phosphoglycerate mutase-like"/>
    <property type="match status" value="1"/>
</dbReference>
<reference evidence="13" key="1">
    <citation type="journal article" date="2017" name="bioRxiv">
        <title>Comparative analysis of the genomes of Stylophora pistillata and Acropora digitifera provides evidence for extensive differences between species of corals.</title>
        <authorList>
            <person name="Voolstra C.R."/>
            <person name="Li Y."/>
            <person name="Liew Y.J."/>
            <person name="Baumgarten S."/>
            <person name="Zoccola D."/>
            <person name="Flot J.-F."/>
            <person name="Tambutte S."/>
            <person name="Allemand D."/>
            <person name="Aranda M."/>
        </authorList>
    </citation>
    <scope>NUCLEOTIDE SEQUENCE [LARGE SCALE GENOMIC DNA]</scope>
</reference>